<protein>
    <recommendedName>
        <fullName evidence="13">ATPase</fullName>
    </recommendedName>
</protein>
<dbReference type="Pfam" id="PF00005">
    <property type="entry name" value="ABC_tran"/>
    <property type="match status" value="1"/>
</dbReference>
<reference evidence="11" key="1">
    <citation type="submission" date="2019-04" db="EMBL/GenBank/DDBJ databases">
        <title>Sequencing of skin fungus with MAO and IRED activity.</title>
        <authorList>
            <person name="Marsaioli A.J."/>
            <person name="Bonatto J.M.C."/>
            <person name="Reis Junior O."/>
        </authorList>
    </citation>
    <scope>NUCLEOTIDE SEQUENCE</scope>
    <source>
        <strain evidence="11">28M1</strain>
    </source>
</reference>
<dbReference type="EMBL" id="SWKV01000016">
    <property type="protein sequence ID" value="KAF3042348.1"/>
    <property type="molecule type" value="Genomic_DNA"/>
</dbReference>
<evidence type="ECO:0000256" key="6">
    <source>
        <dbReference type="ARBA" id="ARBA00022989"/>
    </source>
</evidence>
<dbReference type="InterPro" id="IPR017871">
    <property type="entry name" value="ABC_transporter-like_CS"/>
</dbReference>
<dbReference type="GO" id="GO:0140359">
    <property type="term" value="F:ABC-type transporter activity"/>
    <property type="evidence" value="ECO:0007669"/>
    <property type="project" value="InterPro"/>
</dbReference>
<dbReference type="AlphaFoldDB" id="A0A9P5C2U1"/>
<dbReference type="InterPro" id="IPR011527">
    <property type="entry name" value="ABC1_TM_dom"/>
</dbReference>
<keyword evidence="5" id="KW-0067">ATP-binding</keyword>
<evidence type="ECO:0000256" key="4">
    <source>
        <dbReference type="ARBA" id="ARBA00022741"/>
    </source>
</evidence>
<dbReference type="Gene3D" id="3.40.50.300">
    <property type="entry name" value="P-loop containing nucleotide triphosphate hydrolases"/>
    <property type="match status" value="1"/>
</dbReference>
<dbReference type="Gene3D" id="1.20.1560.10">
    <property type="entry name" value="ABC transporter type 1, transmembrane domain"/>
    <property type="match status" value="1"/>
</dbReference>
<feature type="domain" description="ABC transporter" evidence="9">
    <location>
        <begin position="161"/>
        <end position="415"/>
    </location>
</feature>
<feature type="transmembrane region" description="Helical" evidence="8">
    <location>
        <begin position="100"/>
        <end position="122"/>
    </location>
</feature>
<dbReference type="PROSITE" id="PS50929">
    <property type="entry name" value="ABC_TM1F"/>
    <property type="match status" value="1"/>
</dbReference>
<evidence type="ECO:0000259" key="9">
    <source>
        <dbReference type="PROSITE" id="PS50893"/>
    </source>
</evidence>
<dbReference type="InterPro" id="IPR036640">
    <property type="entry name" value="ABC1_TM_sf"/>
</dbReference>
<dbReference type="InterPro" id="IPR003593">
    <property type="entry name" value="AAA+_ATPase"/>
</dbReference>
<accession>A0A9P5C2U1</accession>
<dbReference type="Proteomes" id="UP000758155">
    <property type="component" value="Unassembled WGS sequence"/>
</dbReference>
<dbReference type="SUPFAM" id="SSF90123">
    <property type="entry name" value="ABC transporter transmembrane region"/>
    <property type="match status" value="1"/>
</dbReference>
<keyword evidence="3 8" id="KW-0812">Transmembrane</keyword>
<keyword evidence="6 8" id="KW-1133">Transmembrane helix</keyword>
<sequence length="418" mass="45765">MFYLRTSRQLRLLDLEAKSPLYTHFIDTIKGLATIRAFGWIDDEHAQNLKLLDTSQRPAYLLAMIQQCLMLVLNLLVAFLAVGLVSLATQLETSTGFTGASLVSLMSFSEIATALIFCYTALKTSIGAVSRLKTFSDKVQSEHQPGEDCEPPADWPQNGCMVLKNVSASHSSTFAPDAEGSFPALKNISLTIGAGERIAVCGRTGSGKSSLILFLLRLLDPIPTPGLSFTVDNIDILTVNRTALRSRIIAVPQECVFLPDGSTIKSNIDPTETIPDTECADILDMVHLSVFVTAQGGLNAPMSGDQLSAGQQQLFSLGRAIYRRRARMRASGRDGGVLLLDEISSSVDHDTEVLMHEIISREFEAYSIVAVAHRLELMVGFVDRVVVLDKGCVVEEGRPRELLEVEGGRFWKLYRAEQ</sequence>
<feature type="domain" description="ABC transmembrane type-1" evidence="10">
    <location>
        <begin position="1"/>
        <end position="124"/>
    </location>
</feature>
<evidence type="ECO:0000313" key="12">
    <source>
        <dbReference type="Proteomes" id="UP000758155"/>
    </source>
</evidence>
<keyword evidence="2" id="KW-0813">Transport</keyword>
<evidence type="ECO:0008006" key="13">
    <source>
        <dbReference type="Google" id="ProtNLM"/>
    </source>
</evidence>
<proteinExistence type="predicted"/>
<comment type="subcellular location">
    <subcellularLocation>
        <location evidence="1">Membrane</location>
    </subcellularLocation>
</comment>
<dbReference type="InterPro" id="IPR003439">
    <property type="entry name" value="ABC_transporter-like_ATP-bd"/>
</dbReference>
<dbReference type="GO" id="GO:0005524">
    <property type="term" value="F:ATP binding"/>
    <property type="evidence" value="ECO:0007669"/>
    <property type="project" value="UniProtKB-KW"/>
</dbReference>
<organism evidence="11 12">
    <name type="scientific">Didymella heteroderae</name>
    <dbReference type="NCBI Taxonomy" id="1769908"/>
    <lineage>
        <taxon>Eukaryota</taxon>
        <taxon>Fungi</taxon>
        <taxon>Dikarya</taxon>
        <taxon>Ascomycota</taxon>
        <taxon>Pezizomycotina</taxon>
        <taxon>Dothideomycetes</taxon>
        <taxon>Pleosporomycetidae</taxon>
        <taxon>Pleosporales</taxon>
        <taxon>Pleosporineae</taxon>
        <taxon>Didymellaceae</taxon>
        <taxon>Didymella</taxon>
    </lineage>
</organism>
<dbReference type="GO" id="GO:0016887">
    <property type="term" value="F:ATP hydrolysis activity"/>
    <property type="evidence" value="ECO:0007669"/>
    <property type="project" value="InterPro"/>
</dbReference>
<dbReference type="GO" id="GO:0016020">
    <property type="term" value="C:membrane"/>
    <property type="evidence" value="ECO:0007669"/>
    <property type="project" value="UniProtKB-SubCell"/>
</dbReference>
<dbReference type="InterPro" id="IPR027417">
    <property type="entry name" value="P-loop_NTPase"/>
</dbReference>
<evidence type="ECO:0000256" key="8">
    <source>
        <dbReference type="SAM" id="Phobius"/>
    </source>
</evidence>
<dbReference type="PROSITE" id="PS50893">
    <property type="entry name" value="ABC_TRANSPORTER_2"/>
    <property type="match status" value="1"/>
</dbReference>
<dbReference type="PANTHER" id="PTHR24223">
    <property type="entry name" value="ATP-BINDING CASSETTE SUB-FAMILY C"/>
    <property type="match status" value="1"/>
</dbReference>
<feature type="transmembrane region" description="Helical" evidence="8">
    <location>
        <begin position="59"/>
        <end position="88"/>
    </location>
</feature>
<evidence type="ECO:0000256" key="3">
    <source>
        <dbReference type="ARBA" id="ARBA00022692"/>
    </source>
</evidence>
<dbReference type="PROSITE" id="PS00211">
    <property type="entry name" value="ABC_TRANSPORTER_1"/>
    <property type="match status" value="1"/>
</dbReference>
<evidence type="ECO:0000259" key="10">
    <source>
        <dbReference type="PROSITE" id="PS50929"/>
    </source>
</evidence>
<dbReference type="SMART" id="SM00382">
    <property type="entry name" value="AAA"/>
    <property type="match status" value="1"/>
</dbReference>
<keyword evidence="4" id="KW-0547">Nucleotide-binding</keyword>
<dbReference type="OrthoDB" id="3798358at2759"/>
<evidence type="ECO:0000256" key="1">
    <source>
        <dbReference type="ARBA" id="ARBA00004370"/>
    </source>
</evidence>
<dbReference type="SUPFAM" id="SSF52540">
    <property type="entry name" value="P-loop containing nucleoside triphosphate hydrolases"/>
    <property type="match status" value="1"/>
</dbReference>
<evidence type="ECO:0000256" key="7">
    <source>
        <dbReference type="ARBA" id="ARBA00023136"/>
    </source>
</evidence>
<evidence type="ECO:0000313" key="11">
    <source>
        <dbReference type="EMBL" id="KAF3042348.1"/>
    </source>
</evidence>
<dbReference type="InterPro" id="IPR050173">
    <property type="entry name" value="ABC_transporter_C-like"/>
</dbReference>
<name>A0A9P5C2U1_9PLEO</name>
<keyword evidence="7 8" id="KW-0472">Membrane</keyword>
<dbReference type="Pfam" id="PF00664">
    <property type="entry name" value="ABC_membrane"/>
    <property type="match status" value="1"/>
</dbReference>
<comment type="caution">
    <text evidence="11">The sequence shown here is derived from an EMBL/GenBank/DDBJ whole genome shotgun (WGS) entry which is preliminary data.</text>
</comment>
<evidence type="ECO:0000256" key="2">
    <source>
        <dbReference type="ARBA" id="ARBA00022448"/>
    </source>
</evidence>
<keyword evidence="12" id="KW-1185">Reference proteome</keyword>
<dbReference type="PANTHER" id="PTHR24223:SF345">
    <property type="entry name" value="ABC MULTIDRUG TRANSPORTER (EUROFUNG)"/>
    <property type="match status" value="1"/>
</dbReference>
<evidence type="ECO:0000256" key="5">
    <source>
        <dbReference type="ARBA" id="ARBA00022840"/>
    </source>
</evidence>
<gene>
    <name evidence="11" type="ORF">E8E12_004191</name>
</gene>